<dbReference type="SUPFAM" id="SSF57701">
    <property type="entry name" value="Zn2/Cys6 DNA-binding domain"/>
    <property type="match status" value="1"/>
</dbReference>
<dbReference type="GO" id="GO:0003677">
    <property type="term" value="F:DNA binding"/>
    <property type="evidence" value="ECO:0007669"/>
    <property type="project" value="UniProtKB-KW"/>
</dbReference>
<dbReference type="CDD" id="cd00067">
    <property type="entry name" value="GAL4"/>
    <property type="match status" value="1"/>
</dbReference>
<comment type="caution">
    <text evidence="5">The sequence shown here is derived from an EMBL/GenBank/DDBJ whole genome shotgun (WGS) entry which is preliminary data.</text>
</comment>
<evidence type="ECO:0000256" key="2">
    <source>
        <dbReference type="ARBA" id="ARBA00023125"/>
    </source>
</evidence>
<sequence>MVYLGPSRGCETCKRRRKKCDKTRPSCLRCQKSNRTCAGYQEQASKTLIFQRNYTQSASANDSRAVKPLARKCSLPVRKPYPGTDILPDDAVPKESSQEDVAEYAVRGFFYEFPISSPDNIGISASVGFLKDLELYVRRDGLGSNLAKACLMISCANYARKLYRPSFITKAEIVYHELLRYLAEEIARVGYVGKRPDLIQLAWLMGLYEVVMADETRLERIVMHVKGIAGMLQIQNSPSGFVRGVFSGSFLGPGAQMQDPGLLRLPHSANTVTYLHNIMLDILSLRTEAEHGLADSILTATHQYALLQRASILDNRLAQWEDRVAPENKPITIAHMPPGSDPYIEVGHWPGPLHMYTDLRAAALLNISRVARCYLLDIILRLKDMQADTGNDDKERATAVQLIQDFTSSIPYHLVEDLHSFSMSVQRGNPIEPPGRAVGGLLLMYPLYIASQLSIVSVQFQDYFKRCLVWIGQNTGVGYASLLAKAHFNIQDLTAGCIIVYGGLL</sequence>
<name>A0A8H4MY30_ASPFM</name>
<dbReference type="InterPro" id="IPR053175">
    <property type="entry name" value="DHMBA_Reg_Transcription_Factor"/>
</dbReference>
<reference evidence="5" key="1">
    <citation type="submission" date="2021-08" db="EMBL/GenBank/DDBJ databases">
        <title>Global Aspergillus fumigatus from environmental and clinical sources.</title>
        <authorList>
            <person name="Barber A."/>
            <person name="Sae-Ong T."/>
        </authorList>
    </citation>
    <scope>NUCLEOTIDE SEQUENCE</scope>
    <source>
        <strain evidence="5">NRZ-2016-071</strain>
    </source>
</reference>
<evidence type="ECO:0000256" key="4">
    <source>
        <dbReference type="ARBA" id="ARBA00023242"/>
    </source>
</evidence>
<dbReference type="PROSITE" id="PS50048">
    <property type="entry name" value="ZN2_CY6_FUNGAL_2"/>
    <property type="match status" value="1"/>
</dbReference>
<dbReference type="InterPro" id="IPR001138">
    <property type="entry name" value="Zn2Cys6_DnaBD"/>
</dbReference>
<keyword evidence="3" id="KW-0804">Transcription</keyword>
<evidence type="ECO:0000313" key="5">
    <source>
        <dbReference type="EMBL" id="KAH1900129.1"/>
    </source>
</evidence>
<dbReference type="SMART" id="SM00066">
    <property type="entry name" value="GAL4"/>
    <property type="match status" value="1"/>
</dbReference>
<evidence type="ECO:0000313" key="6">
    <source>
        <dbReference type="Proteomes" id="UP000813423"/>
    </source>
</evidence>
<dbReference type="PANTHER" id="PTHR38791">
    <property type="entry name" value="ZN(II)2CYS6 TRANSCRIPTION FACTOR (EUROFUNG)-RELATED-RELATED"/>
    <property type="match status" value="1"/>
</dbReference>
<dbReference type="PROSITE" id="PS00463">
    <property type="entry name" value="ZN2_CY6_FUNGAL_1"/>
    <property type="match status" value="1"/>
</dbReference>
<gene>
    <name evidence="5" type="ORF">KXV57_008649</name>
</gene>
<proteinExistence type="predicted"/>
<dbReference type="EMBL" id="JAIBSC010000079">
    <property type="protein sequence ID" value="KAH1900129.1"/>
    <property type="molecule type" value="Genomic_DNA"/>
</dbReference>
<evidence type="ECO:0000256" key="1">
    <source>
        <dbReference type="ARBA" id="ARBA00023015"/>
    </source>
</evidence>
<dbReference type="Pfam" id="PF00172">
    <property type="entry name" value="Zn_clus"/>
    <property type="match status" value="1"/>
</dbReference>
<dbReference type="Gene3D" id="4.10.240.10">
    <property type="entry name" value="Zn(2)-C6 fungal-type DNA-binding domain"/>
    <property type="match status" value="1"/>
</dbReference>
<dbReference type="GO" id="GO:0008270">
    <property type="term" value="F:zinc ion binding"/>
    <property type="evidence" value="ECO:0007669"/>
    <property type="project" value="InterPro"/>
</dbReference>
<keyword evidence="4" id="KW-0539">Nucleus</keyword>
<dbReference type="InterPro" id="IPR036864">
    <property type="entry name" value="Zn2-C6_fun-type_DNA-bd_sf"/>
</dbReference>
<evidence type="ECO:0000256" key="3">
    <source>
        <dbReference type="ARBA" id="ARBA00023163"/>
    </source>
</evidence>
<dbReference type="PANTHER" id="PTHR38791:SF5">
    <property type="entry name" value="TRANSCRIPTION FACTOR DBAG-RELATED"/>
    <property type="match status" value="1"/>
</dbReference>
<dbReference type="Proteomes" id="UP000813423">
    <property type="component" value="Unassembled WGS sequence"/>
</dbReference>
<protein>
    <submittedName>
        <fullName evidence="5">Uncharacterized protein</fullName>
    </submittedName>
</protein>
<organism evidence="5 6">
    <name type="scientific">Aspergillus fumigatus</name>
    <name type="common">Neosartorya fumigata</name>
    <dbReference type="NCBI Taxonomy" id="746128"/>
    <lineage>
        <taxon>Eukaryota</taxon>
        <taxon>Fungi</taxon>
        <taxon>Dikarya</taxon>
        <taxon>Ascomycota</taxon>
        <taxon>Pezizomycotina</taxon>
        <taxon>Eurotiomycetes</taxon>
        <taxon>Eurotiomycetidae</taxon>
        <taxon>Eurotiales</taxon>
        <taxon>Aspergillaceae</taxon>
        <taxon>Aspergillus</taxon>
        <taxon>Aspergillus subgen. Fumigati</taxon>
    </lineage>
</organism>
<dbReference type="AlphaFoldDB" id="A0A8H4MY30"/>
<keyword evidence="1" id="KW-0805">Transcription regulation</keyword>
<keyword evidence="2" id="KW-0238">DNA-binding</keyword>
<dbReference type="GO" id="GO:0000981">
    <property type="term" value="F:DNA-binding transcription factor activity, RNA polymerase II-specific"/>
    <property type="evidence" value="ECO:0007669"/>
    <property type="project" value="InterPro"/>
</dbReference>
<accession>A0A8H4MY30</accession>